<evidence type="ECO:0000256" key="2">
    <source>
        <dbReference type="SAM" id="SignalP"/>
    </source>
</evidence>
<feature type="compositionally biased region" description="Polar residues" evidence="1">
    <location>
        <begin position="124"/>
        <end position="136"/>
    </location>
</feature>
<dbReference type="SUPFAM" id="SSF55797">
    <property type="entry name" value="PR-1-like"/>
    <property type="match status" value="1"/>
</dbReference>
<evidence type="ECO:0000259" key="3">
    <source>
        <dbReference type="Pfam" id="PF00188"/>
    </source>
</evidence>
<reference evidence="4 5" key="1">
    <citation type="submission" date="2015-09" db="EMBL/GenBank/DDBJ databases">
        <authorList>
            <consortium name="Pathogen Informatics"/>
        </authorList>
    </citation>
    <scope>NUCLEOTIDE SEQUENCE [LARGE SCALE GENOMIC DNA]</scope>
    <source>
        <strain evidence="4 5">2789STDY5834855</strain>
    </source>
</reference>
<dbReference type="Proteomes" id="UP000095558">
    <property type="component" value="Unassembled WGS sequence"/>
</dbReference>
<feature type="compositionally biased region" description="Polar residues" evidence="1">
    <location>
        <begin position="164"/>
        <end position="178"/>
    </location>
</feature>
<dbReference type="InterPro" id="IPR014044">
    <property type="entry name" value="CAP_dom"/>
</dbReference>
<evidence type="ECO:0000313" key="5">
    <source>
        <dbReference type="Proteomes" id="UP000095558"/>
    </source>
</evidence>
<protein>
    <submittedName>
        <fullName evidence="4">Sporulation protein YkwD</fullName>
    </submittedName>
</protein>
<keyword evidence="2" id="KW-0732">Signal</keyword>
<dbReference type="CDD" id="cd05379">
    <property type="entry name" value="CAP_bacterial"/>
    <property type="match status" value="1"/>
</dbReference>
<dbReference type="Gene3D" id="3.40.33.10">
    <property type="entry name" value="CAP"/>
    <property type="match status" value="1"/>
</dbReference>
<dbReference type="Pfam" id="PF00188">
    <property type="entry name" value="CAP"/>
    <property type="match status" value="1"/>
</dbReference>
<sequence length="333" mass="35826">MKKKLIASIVTLTVLGGAVTPTFAAVKECSQGKTNLITINKVSSSETNSSENNKCSISGGLLQGVIFKKIWWSNSSCGSIIIGGTVDKPNNGGNNNNNNNDSIVPPSNNTETPEDTIVPPTVDETPSTPDTPTVDETPSVPDTPVVDETPSVPDTPVVDETPSVPDTPTVDETPSVPNTPVVDETPDNSTENNVTNADENFMAAVETAIYNKVNEERAKAGVPTLTYNTVMQKYARIKSQDMGDNNYFSHEDLNGNLITTQMKKDGVSYKAWGENIAYIGGNISADALAERFMTNWMNSSGHRENILSTNFSSIGVGVYKIGNKVYATQEFYR</sequence>
<organism evidence="4 5">
    <name type="scientific">Clostridium disporicum</name>
    <dbReference type="NCBI Taxonomy" id="84024"/>
    <lineage>
        <taxon>Bacteria</taxon>
        <taxon>Bacillati</taxon>
        <taxon>Bacillota</taxon>
        <taxon>Clostridia</taxon>
        <taxon>Eubacteriales</taxon>
        <taxon>Clostridiaceae</taxon>
        <taxon>Clostridium</taxon>
    </lineage>
</organism>
<proteinExistence type="predicted"/>
<dbReference type="RefSeq" id="WP_055276239.1">
    <property type="nucleotide sequence ID" value="NZ_CYZV01000015.1"/>
</dbReference>
<accession>A0A174CVU5</accession>
<feature type="compositionally biased region" description="Polar residues" evidence="1">
    <location>
        <begin position="101"/>
        <end position="111"/>
    </location>
</feature>
<feature type="signal peptide" evidence="2">
    <location>
        <begin position="1"/>
        <end position="24"/>
    </location>
</feature>
<gene>
    <name evidence="4" type="primary">ykwD</name>
    <name evidence="4" type="ORF">ERS852470_01585</name>
</gene>
<dbReference type="AlphaFoldDB" id="A0A174CVU5"/>
<dbReference type="PANTHER" id="PTHR31157:SF1">
    <property type="entry name" value="SCP DOMAIN-CONTAINING PROTEIN"/>
    <property type="match status" value="1"/>
</dbReference>
<feature type="chain" id="PRO_5008019536" evidence="2">
    <location>
        <begin position="25"/>
        <end position="333"/>
    </location>
</feature>
<dbReference type="InterPro" id="IPR035940">
    <property type="entry name" value="CAP_sf"/>
</dbReference>
<dbReference type="OrthoDB" id="9783944at2"/>
<name>A0A174CVU5_9CLOT</name>
<feature type="domain" description="SCP" evidence="3">
    <location>
        <begin position="211"/>
        <end position="331"/>
    </location>
</feature>
<evidence type="ECO:0000313" key="4">
    <source>
        <dbReference type="EMBL" id="CUO15756.1"/>
    </source>
</evidence>
<dbReference type="EMBL" id="CYZV01000015">
    <property type="protein sequence ID" value="CUO15756.1"/>
    <property type="molecule type" value="Genomic_DNA"/>
</dbReference>
<dbReference type="PANTHER" id="PTHR31157">
    <property type="entry name" value="SCP DOMAIN-CONTAINING PROTEIN"/>
    <property type="match status" value="1"/>
</dbReference>
<evidence type="ECO:0000256" key="1">
    <source>
        <dbReference type="SAM" id="MobiDB-lite"/>
    </source>
</evidence>
<feature type="region of interest" description="Disordered" evidence="1">
    <location>
        <begin position="92"/>
        <end position="194"/>
    </location>
</feature>